<keyword evidence="2" id="KW-1185">Reference proteome</keyword>
<protein>
    <recommendedName>
        <fullName evidence="3">DUF659 domain-containing protein</fullName>
    </recommendedName>
</protein>
<evidence type="ECO:0000313" key="1">
    <source>
        <dbReference type="EMBL" id="KNC34411.1"/>
    </source>
</evidence>
<gene>
    <name evidence="1" type="ORF">FF38_00735</name>
</gene>
<name>A0A0L0CQA1_LUCCU</name>
<sequence length="151" mass="17568">MKSDKRSSKDLNKQNKFDEKVLKFITSSFLPMSVVENPDFVALFEDSNIQVKSRKHMQDLLYKYNKRMELKIKDELEKVSYVCCTADVWSGKLATTTDNGSNFIKAFKTFGVKLSRDDDDKKEDEFEFRGFTNHEANMFIESPFVYNTAAI</sequence>
<reference evidence="1 2" key="1">
    <citation type="journal article" date="2015" name="Nat. Commun.">
        <title>Lucilia cuprina genome unlocks parasitic fly biology to underpin future interventions.</title>
        <authorList>
            <person name="Anstead C.A."/>
            <person name="Korhonen P.K."/>
            <person name="Young N.D."/>
            <person name="Hall R.S."/>
            <person name="Jex A.R."/>
            <person name="Murali S.C."/>
            <person name="Hughes D.S."/>
            <person name="Lee S.F."/>
            <person name="Perry T."/>
            <person name="Stroehlein A.J."/>
            <person name="Ansell B.R."/>
            <person name="Breugelmans B."/>
            <person name="Hofmann A."/>
            <person name="Qu J."/>
            <person name="Dugan S."/>
            <person name="Lee S.L."/>
            <person name="Chao H."/>
            <person name="Dinh H."/>
            <person name="Han Y."/>
            <person name="Doddapaneni H.V."/>
            <person name="Worley K.C."/>
            <person name="Muzny D.M."/>
            <person name="Ioannidis P."/>
            <person name="Waterhouse R.M."/>
            <person name="Zdobnov E.M."/>
            <person name="James P.J."/>
            <person name="Bagnall N.H."/>
            <person name="Kotze A.C."/>
            <person name="Gibbs R.A."/>
            <person name="Richards S."/>
            <person name="Batterham P."/>
            <person name="Gasser R.B."/>
        </authorList>
    </citation>
    <scope>NUCLEOTIDE SEQUENCE [LARGE SCALE GENOMIC DNA]</scope>
    <source>
        <strain evidence="1 2">LS</strain>
        <tissue evidence="1">Full body</tissue>
    </source>
</reference>
<evidence type="ECO:0000313" key="2">
    <source>
        <dbReference type="Proteomes" id="UP000037069"/>
    </source>
</evidence>
<dbReference type="EMBL" id="JRES01000067">
    <property type="protein sequence ID" value="KNC34411.1"/>
    <property type="molecule type" value="Genomic_DNA"/>
</dbReference>
<comment type="caution">
    <text evidence="1">The sequence shown here is derived from an EMBL/GenBank/DDBJ whole genome shotgun (WGS) entry which is preliminary data.</text>
</comment>
<dbReference type="PANTHER" id="PTHR47501">
    <property type="entry name" value="TRANSPOSASE-RELATED"/>
    <property type="match status" value="1"/>
</dbReference>
<organism evidence="1 2">
    <name type="scientific">Lucilia cuprina</name>
    <name type="common">Green bottle fly</name>
    <name type="synonym">Australian sheep blowfly</name>
    <dbReference type="NCBI Taxonomy" id="7375"/>
    <lineage>
        <taxon>Eukaryota</taxon>
        <taxon>Metazoa</taxon>
        <taxon>Ecdysozoa</taxon>
        <taxon>Arthropoda</taxon>
        <taxon>Hexapoda</taxon>
        <taxon>Insecta</taxon>
        <taxon>Pterygota</taxon>
        <taxon>Neoptera</taxon>
        <taxon>Endopterygota</taxon>
        <taxon>Diptera</taxon>
        <taxon>Brachycera</taxon>
        <taxon>Muscomorpha</taxon>
        <taxon>Oestroidea</taxon>
        <taxon>Calliphoridae</taxon>
        <taxon>Luciliinae</taxon>
        <taxon>Lucilia</taxon>
    </lineage>
</organism>
<proteinExistence type="predicted"/>
<dbReference type="Proteomes" id="UP000037069">
    <property type="component" value="Unassembled WGS sequence"/>
</dbReference>
<dbReference type="AlphaFoldDB" id="A0A0L0CQA1"/>
<evidence type="ECO:0008006" key="3">
    <source>
        <dbReference type="Google" id="ProtNLM"/>
    </source>
</evidence>
<accession>A0A0L0CQA1</accession>